<name>A0AAU8UVS8_9FLAO</name>
<evidence type="ECO:0000313" key="1">
    <source>
        <dbReference type="EMBL" id="AQX02336.1"/>
    </source>
</evidence>
<proteinExistence type="predicted"/>
<reference evidence="1 2" key="1">
    <citation type="submission" date="2016-07" db="EMBL/GenBank/DDBJ databases">
        <title>Revisiting the taxonomy of the Elizabethkingia Genus using Whole-Genome Sequencing, Optical Mapping, and MALDI-TOF, along with proposal of three novel Elizabethkingia species: Elizabethkingia bruuniana sp. nov., Elizabethkingia ursingii sp. nov., and Elizabethkingia occulta sp. nov.</title>
        <authorList>
            <person name="Nicholson A.C."/>
        </authorList>
    </citation>
    <scope>NUCLEOTIDE SEQUENCE [LARGE SCALE GENOMIC DNA]</scope>
    <source>
        <strain evidence="1 2">F3201</strain>
    </source>
</reference>
<dbReference type="RefSeq" id="WP_078396352.1">
    <property type="nucleotide sequence ID" value="NZ_CP016374.1"/>
</dbReference>
<dbReference type="Proteomes" id="UP000190848">
    <property type="component" value="Chromosome"/>
</dbReference>
<evidence type="ECO:0000313" key="2">
    <source>
        <dbReference type="Proteomes" id="UP000190848"/>
    </source>
</evidence>
<dbReference type="EMBL" id="CP016374">
    <property type="protein sequence ID" value="AQX02336.1"/>
    <property type="molecule type" value="Genomic_DNA"/>
</dbReference>
<organism evidence="1 2">
    <name type="scientific">Elizabethkingia anophelis</name>
    <dbReference type="NCBI Taxonomy" id="1117645"/>
    <lineage>
        <taxon>Bacteria</taxon>
        <taxon>Pseudomonadati</taxon>
        <taxon>Bacteroidota</taxon>
        <taxon>Flavobacteriia</taxon>
        <taxon>Flavobacteriales</taxon>
        <taxon>Weeksellaceae</taxon>
        <taxon>Elizabethkingia</taxon>
    </lineage>
</organism>
<protein>
    <submittedName>
        <fullName evidence="1">Uncharacterized protein</fullName>
    </submittedName>
</protein>
<gene>
    <name evidence="1" type="ORF">BBD32_13140</name>
</gene>
<sequence length="111" mass="13211">MEKYSEIQWLYFLIFIGKDSRLNVWHLALLSALVQLAYIQKEGKIIHVSRSKLMEKSHISTIPTYHKYFKQIQDMGYIRYTPSYHPGYRSTVELLIFSDFQIIHCKQPKGL</sequence>
<dbReference type="AlphaFoldDB" id="A0AAU8UVS8"/>
<accession>A0AAU8UVS8</accession>